<feature type="region of interest" description="Disordered" evidence="8">
    <location>
        <begin position="394"/>
        <end position="413"/>
    </location>
</feature>
<evidence type="ECO:0000313" key="10">
    <source>
        <dbReference type="Proteomes" id="UP001283361"/>
    </source>
</evidence>
<dbReference type="GO" id="GO:0005737">
    <property type="term" value="C:cytoplasm"/>
    <property type="evidence" value="ECO:0007669"/>
    <property type="project" value="TreeGrafter"/>
</dbReference>
<comment type="caution">
    <text evidence="9">The sequence shown here is derived from an EMBL/GenBank/DDBJ whole genome shotgun (WGS) entry which is preliminary data.</text>
</comment>
<dbReference type="Pfam" id="PF01697">
    <property type="entry name" value="Glyco_transf_92"/>
    <property type="match status" value="2"/>
</dbReference>
<feature type="compositionally biased region" description="Basic and acidic residues" evidence="8">
    <location>
        <begin position="396"/>
        <end position="413"/>
    </location>
</feature>
<keyword evidence="5" id="KW-0812">Transmembrane</keyword>
<evidence type="ECO:0000256" key="5">
    <source>
        <dbReference type="ARBA" id="ARBA00022692"/>
    </source>
</evidence>
<keyword evidence="10" id="KW-1185">Reference proteome</keyword>
<dbReference type="GO" id="GO:0016020">
    <property type="term" value="C:membrane"/>
    <property type="evidence" value="ECO:0007669"/>
    <property type="project" value="UniProtKB-SubCell"/>
</dbReference>
<dbReference type="PANTHER" id="PTHR21461">
    <property type="entry name" value="GLYCOSYLTRANSFERASE FAMILY 92 PROTEIN"/>
    <property type="match status" value="1"/>
</dbReference>
<comment type="subcellular location">
    <subcellularLocation>
        <location evidence="1">Membrane</location>
        <topology evidence="1">Single-pass membrane protein</topology>
    </subcellularLocation>
</comment>
<name>A0AAE1D1Q6_9GAST</name>
<keyword evidence="3" id="KW-0328">Glycosyltransferase</keyword>
<evidence type="ECO:0000256" key="2">
    <source>
        <dbReference type="ARBA" id="ARBA00007647"/>
    </source>
</evidence>
<dbReference type="Proteomes" id="UP001283361">
    <property type="component" value="Unassembled WGS sequence"/>
</dbReference>
<evidence type="ECO:0000256" key="4">
    <source>
        <dbReference type="ARBA" id="ARBA00022679"/>
    </source>
</evidence>
<dbReference type="InterPro" id="IPR008166">
    <property type="entry name" value="Glyco_transf_92"/>
</dbReference>
<proteinExistence type="inferred from homology"/>
<evidence type="ECO:0000256" key="8">
    <source>
        <dbReference type="SAM" id="MobiDB-lite"/>
    </source>
</evidence>
<comment type="similarity">
    <text evidence="2">Belongs to the glycosyltransferase 92 family.</text>
</comment>
<evidence type="ECO:0008006" key="11">
    <source>
        <dbReference type="Google" id="ProtNLM"/>
    </source>
</evidence>
<evidence type="ECO:0000256" key="7">
    <source>
        <dbReference type="ARBA" id="ARBA00023136"/>
    </source>
</evidence>
<gene>
    <name evidence="9" type="ORF">RRG08_044376</name>
</gene>
<sequence length="699" mass="79795">MSSRTLYCGRWLEIQDLCPIPVLLRLQAATCPAGHCAVVGGLRYKISAPFRFCSGSRLLHVQQDIVLCHGNLHYFGQMAAINDCLYRFRHSSRYTVVTDLDEFIIPRQASNWSDLIGQAVKAQPNLSGFLFQNTIFRRQWPSAAKGFQAVAEKYKSVALGHTQREDYVFPVKIRSKMIVDPKLTEEMGIHYAWRMSGETYNVPQDIGLVHHYRDALPKDVFSAEDWKKSSKQVSDQIAVDVFGNRLADLLEKVWSKMPGHAPSENTLKEKKLRQALPKTSAPQFRLVQGLVAPVFTYAALWEYTGVRVVAMMQRGKAIKDLSCVFLNSMYEISKSFAVHAVVKEIPEHHNKKYTAAYITCDVDEKHRRGEYVPAFVGLVANKNLATGPDDFLPIDRASEGRTGDRASSSRREEAQQFTVCTPVMFNKLNNAAELVELVEMSRLLGAGRVVLYNESITSNLDTVLSMYNKEWEEGRDSLEVKVHPWTLPSLVENGVRKTIWKEEDIHYFGQMAAIDHCLHRYRHLSRYIVFTDLDEFIFPVRHANWSQLVAERQGARRPAIAGFMFQNTVFNRDRPSPATGFERDVRQYGSAVLGFTSRDDYFFPHKMRSKMIVDPKVVDEMGIHFIWKGSGRTDQVPVDQGFLAHYRMPLFDCKPQVKDSSLADRFGKQLVSALRQIWSKLQGVTLGWDPDKQYKIKDC</sequence>
<dbReference type="PANTHER" id="PTHR21461:SF69">
    <property type="entry name" value="GLYCOSYLTRANSFERASE FAMILY 92 PROTEIN"/>
    <property type="match status" value="1"/>
</dbReference>
<dbReference type="AlphaFoldDB" id="A0AAE1D1Q6"/>
<evidence type="ECO:0000256" key="3">
    <source>
        <dbReference type="ARBA" id="ARBA00022676"/>
    </source>
</evidence>
<keyword evidence="4" id="KW-0808">Transferase</keyword>
<accession>A0AAE1D1Q6</accession>
<dbReference type="EMBL" id="JAWDGP010005767">
    <property type="protein sequence ID" value="KAK3752339.1"/>
    <property type="molecule type" value="Genomic_DNA"/>
</dbReference>
<keyword evidence="6" id="KW-1133">Transmembrane helix</keyword>
<protein>
    <recommendedName>
        <fullName evidence="11">Glycosyltransferase family 92 protein</fullName>
    </recommendedName>
</protein>
<evidence type="ECO:0000256" key="6">
    <source>
        <dbReference type="ARBA" id="ARBA00022989"/>
    </source>
</evidence>
<dbReference type="GO" id="GO:0016757">
    <property type="term" value="F:glycosyltransferase activity"/>
    <property type="evidence" value="ECO:0007669"/>
    <property type="project" value="UniProtKB-KW"/>
</dbReference>
<keyword evidence="7" id="KW-0472">Membrane</keyword>
<evidence type="ECO:0000313" key="9">
    <source>
        <dbReference type="EMBL" id="KAK3752339.1"/>
    </source>
</evidence>
<evidence type="ECO:0000256" key="1">
    <source>
        <dbReference type="ARBA" id="ARBA00004167"/>
    </source>
</evidence>
<organism evidence="9 10">
    <name type="scientific">Elysia crispata</name>
    <name type="common">lettuce slug</name>
    <dbReference type="NCBI Taxonomy" id="231223"/>
    <lineage>
        <taxon>Eukaryota</taxon>
        <taxon>Metazoa</taxon>
        <taxon>Spiralia</taxon>
        <taxon>Lophotrochozoa</taxon>
        <taxon>Mollusca</taxon>
        <taxon>Gastropoda</taxon>
        <taxon>Heterobranchia</taxon>
        <taxon>Euthyneura</taxon>
        <taxon>Panpulmonata</taxon>
        <taxon>Sacoglossa</taxon>
        <taxon>Placobranchoidea</taxon>
        <taxon>Plakobranchidae</taxon>
        <taxon>Elysia</taxon>
    </lineage>
</organism>
<reference evidence="9" key="1">
    <citation type="journal article" date="2023" name="G3 (Bethesda)">
        <title>A reference genome for the long-term kleptoplast-retaining sea slug Elysia crispata morphotype clarki.</title>
        <authorList>
            <person name="Eastman K.E."/>
            <person name="Pendleton A.L."/>
            <person name="Shaikh M.A."/>
            <person name="Suttiyut T."/>
            <person name="Ogas R."/>
            <person name="Tomko P."/>
            <person name="Gavelis G."/>
            <person name="Widhalm J.R."/>
            <person name="Wisecaver J.H."/>
        </authorList>
    </citation>
    <scope>NUCLEOTIDE SEQUENCE</scope>
    <source>
        <strain evidence="9">ECLA1</strain>
    </source>
</reference>